<dbReference type="InterPro" id="IPR000835">
    <property type="entry name" value="HTH_MarR-typ"/>
</dbReference>
<dbReference type="Pfam" id="PF12802">
    <property type="entry name" value="MarR_2"/>
    <property type="match status" value="1"/>
</dbReference>
<reference evidence="5 6" key="1">
    <citation type="submission" date="2017-01" db="EMBL/GenBank/DDBJ databases">
        <title>Complete Genome Sequence of Dolosigranulum pigrum isolated from a Patient with interstitial lung disease.</title>
        <authorList>
            <person name="Mukhopadhyay R."/>
            <person name="Joaquin J."/>
            <person name="Hogue R."/>
            <person name="Fitzgerald S."/>
            <person name="Jospin G."/>
            <person name="Eisen J.A."/>
            <person name="Chaturvedi V."/>
        </authorList>
    </citation>
    <scope>NUCLEOTIDE SEQUENCE [LARGE SCALE GENOMIC DNA]</scope>
    <source>
        <strain evidence="5 6">15S00348</strain>
    </source>
</reference>
<keyword evidence="2" id="KW-0238">DNA-binding</keyword>
<evidence type="ECO:0000256" key="1">
    <source>
        <dbReference type="ARBA" id="ARBA00023015"/>
    </source>
</evidence>
<dbReference type="GeneID" id="42693819"/>
<comment type="caution">
    <text evidence="5">The sequence shown here is derived from an EMBL/GenBank/DDBJ whole genome shotgun (WGS) entry which is preliminary data.</text>
</comment>
<keyword evidence="1" id="KW-0805">Transcription regulation</keyword>
<dbReference type="PANTHER" id="PTHR42756:SF1">
    <property type="entry name" value="TRANSCRIPTIONAL REPRESSOR OF EMRAB OPERON"/>
    <property type="match status" value="1"/>
</dbReference>
<dbReference type="SMART" id="SM00347">
    <property type="entry name" value="HTH_MARR"/>
    <property type="match status" value="1"/>
</dbReference>
<evidence type="ECO:0000256" key="2">
    <source>
        <dbReference type="ARBA" id="ARBA00023125"/>
    </source>
</evidence>
<feature type="domain" description="HTH marR-type" evidence="4">
    <location>
        <begin position="6"/>
        <end position="141"/>
    </location>
</feature>
<dbReference type="PROSITE" id="PS50995">
    <property type="entry name" value="HTH_MARR_2"/>
    <property type="match status" value="1"/>
</dbReference>
<dbReference type="Proteomes" id="UP000190409">
    <property type="component" value="Unassembled WGS sequence"/>
</dbReference>
<evidence type="ECO:0000259" key="4">
    <source>
        <dbReference type="PROSITE" id="PS50995"/>
    </source>
</evidence>
<dbReference type="InterPro" id="IPR036388">
    <property type="entry name" value="WH-like_DNA-bd_sf"/>
</dbReference>
<evidence type="ECO:0000313" key="5">
    <source>
        <dbReference type="EMBL" id="OOL81753.1"/>
    </source>
</evidence>
<dbReference type="Gene3D" id="1.10.10.10">
    <property type="entry name" value="Winged helix-like DNA-binding domain superfamily/Winged helix DNA-binding domain"/>
    <property type="match status" value="1"/>
</dbReference>
<sequence length="153" mass="17679">MDHQTMNEVNEYLVMIFNEVLSIEEEAISRSEFSDLSVKEMHTIEAIGLSGDLNSAQVAKRLDITPGTLTVSIQNLVKKGYVTRVKSETDRRVVKLALTKRGKLIYRLHHKFHMRMVEESLTGFDPEEAQVLIRGLRNLHEFLNDLKNQQRKE</sequence>
<dbReference type="EMBL" id="MUYF01000003">
    <property type="protein sequence ID" value="OOL81753.1"/>
    <property type="molecule type" value="Genomic_DNA"/>
</dbReference>
<dbReference type="GO" id="GO:0003677">
    <property type="term" value="F:DNA binding"/>
    <property type="evidence" value="ECO:0007669"/>
    <property type="project" value="UniProtKB-KW"/>
</dbReference>
<protein>
    <submittedName>
        <fullName evidence="5">MarR family transcriptional regulator</fullName>
    </submittedName>
</protein>
<dbReference type="PANTHER" id="PTHR42756">
    <property type="entry name" value="TRANSCRIPTIONAL REGULATOR, MARR"/>
    <property type="match status" value="1"/>
</dbReference>
<keyword evidence="3" id="KW-0804">Transcription</keyword>
<dbReference type="InterPro" id="IPR036390">
    <property type="entry name" value="WH_DNA-bd_sf"/>
</dbReference>
<dbReference type="GO" id="GO:0003700">
    <property type="term" value="F:DNA-binding transcription factor activity"/>
    <property type="evidence" value="ECO:0007669"/>
    <property type="project" value="InterPro"/>
</dbReference>
<proteinExistence type="predicted"/>
<dbReference type="PRINTS" id="PR00598">
    <property type="entry name" value="HTHMARR"/>
</dbReference>
<dbReference type="SUPFAM" id="SSF46785">
    <property type="entry name" value="Winged helix' DNA-binding domain"/>
    <property type="match status" value="1"/>
</dbReference>
<dbReference type="RefSeq" id="WP_004635072.1">
    <property type="nucleotide sequence ID" value="NZ_CBCRTD010000003.1"/>
</dbReference>
<organism evidence="5 6">
    <name type="scientific">Dolosigranulum pigrum</name>
    <dbReference type="NCBI Taxonomy" id="29394"/>
    <lineage>
        <taxon>Bacteria</taxon>
        <taxon>Bacillati</taxon>
        <taxon>Bacillota</taxon>
        <taxon>Bacilli</taxon>
        <taxon>Lactobacillales</taxon>
        <taxon>Carnobacteriaceae</taxon>
        <taxon>Dolosigranulum</taxon>
    </lineage>
</organism>
<gene>
    <name evidence="5" type="ORF">BWX42_08655</name>
</gene>
<accession>A0A1S8KQ36</accession>
<dbReference type="AlphaFoldDB" id="A0A1S8KQ36"/>
<evidence type="ECO:0000256" key="3">
    <source>
        <dbReference type="ARBA" id="ARBA00023163"/>
    </source>
</evidence>
<name>A0A1S8KQ36_9LACT</name>
<evidence type="ECO:0000313" key="6">
    <source>
        <dbReference type="Proteomes" id="UP000190409"/>
    </source>
</evidence>